<dbReference type="PANTHER" id="PTHR33507">
    <property type="entry name" value="INNER MEMBRANE PROTEIN YBBJ"/>
    <property type="match status" value="1"/>
</dbReference>
<dbReference type="eggNOG" id="COG1585">
    <property type="taxonomic scope" value="Bacteria"/>
</dbReference>
<dbReference type="InterPro" id="IPR052165">
    <property type="entry name" value="Membrane_assoc_protease"/>
</dbReference>
<gene>
    <name evidence="7" type="ORF">HJO_00900</name>
</gene>
<dbReference type="AlphaFoldDB" id="A0A059FT93"/>
<evidence type="ECO:0000256" key="2">
    <source>
        <dbReference type="ARBA" id="ARBA00022692"/>
    </source>
</evidence>
<dbReference type="InterPro" id="IPR012340">
    <property type="entry name" value="NA-bd_OB-fold"/>
</dbReference>
<comment type="caution">
    <text evidence="7">The sequence shown here is derived from an EMBL/GenBank/DDBJ whole genome shotgun (WGS) entry which is preliminary data.</text>
</comment>
<dbReference type="InterPro" id="IPR002810">
    <property type="entry name" value="NfeD-like_C"/>
</dbReference>
<name>A0A059FT93_9PROT</name>
<feature type="transmembrane region" description="Helical" evidence="5">
    <location>
        <begin position="24"/>
        <end position="43"/>
    </location>
</feature>
<dbReference type="Proteomes" id="UP000025171">
    <property type="component" value="Unassembled WGS sequence"/>
</dbReference>
<organism evidence="7 8">
    <name type="scientific">Hyphomonas johnsonii MHS-2</name>
    <dbReference type="NCBI Taxonomy" id="1280950"/>
    <lineage>
        <taxon>Bacteria</taxon>
        <taxon>Pseudomonadati</taxon>
        <taxon>Pseudomonadota</taxon>
        <taxon>Alphaproteobacteria</taxon>
        <taxon>Hyphomonadales</taxon>
        <taxon>Hyphomonadaceae</taxon>
        <taxon>Hyphomonas</taxon>
    </lineage>
</organism>
<evidence type="ECO:0000259" key="6">
    <source>
        <dbReference type="Pfam" id="PF01957"/>
    </source>
</evidence>
<keyword evidence="2 5" id="KW-0812">Transmembrane</keyword>
<protein>
    <submittedName>
        <fullName evidence="7">Nodulation efficiency protein D family protein</fullName>
    </submittedName>
</protein>
<feature type="transmembrane region" description="Helical" evidence="5">
    <location>
        <begin position="50"/>
        <end position="68"/>
    </location>
</feature>
<dbReference type="GO" id="GO:0005886">
    <property type="term" value="C:plasma membrane"/>
    <property type="evidence" value="ECO:0007669"/>
    <property type="project" value="TreeGrafter"/>
</dbReference>
<feature type="transmembrane region" description="Helical" evidence="5">
    <location>
        <begin position="80"/>
        <end position="98"/>
    </location>
</feature>
<dbReference type="Gene3D" id="2.40.50.140">
    <property type="entry name" value="Nucleic acid-binding proteins"/>
    <property type="match status" value="1"/>
</dbReference>
<dbReference type="PANTHER" id="PTHR33507:SF3">
    <property type="entry name" value="INNER MEMBRANE PROTEIN YBBJ"/>
    <property type="match status" value="1"/>
</dbReference>
<evidence type="ECO:0000256" key="4">
    <source>
        <dbReference type="ARBA" id="ARBA00023136"/>
    </source>
</evidence>
<evidence type="ECO:0000256" key="1">
    <source>
        <dbReference type="ARBA" id="ARBA00004141"/>
    </source>
</evidence>
<keyword evidence="8" id="KW-1185">Reference proteome</keyword>
<reference evidence="7 8" key="1">
    <citation type="journal article" date="2014" name="Antonie Van Leeuwenhoek">
        <title>Hyphomonas beringensis sp. nov. and Hyphomonas chukchiensis sp. nov., isolated from surface seawater of the Bering Sea and Chukchi Sea.</title>
        <authorList>
            <person name="Li C."/>
            <person name="Lai Q."/>
            <person name="Li G."/>
            <person name="Dong C."/>
            <person name="Wang J."/>
            <person name="Liao Y."/>
            <person name="Shao Z."/>
        </authorList>
    </citation>
    <scope>NUCLEOTIDE SEQUENCE [LARGE SCALE GENOMIC DNA]</scope>
    <source>
        <strain evidence="7 8">MHS-2</strain>
    </source>
</reference>
<dbReference type="PATRIC" id="fig|1280950.3.peg.181"/>
<evidence type="ECO:0000313" key="7">
    <source>
        <dbReference type="EMBL" id="KCZ93889.1"/>
    </source>
</evidence>
<evidence type="ECO:0000256" key="3">
    <source>
        <dbReference type="ARBA" id="ARBA00022989"/>
    </source>
</evidence>
<keyword evidence="4 5" id="KW-0472">Membrane</keyword>
<sequence length="174" mass="18550">MPGVAPGIGLHLNPNRETWIMEQIFSELTVWHWLALGLVLFGIELMTGTFDLMMLAIAAWVAGAFAYFGPDAYATWQGQLVVFGLAAFALVLAGRTLFSGLRGKVDEHPTLNRRMAGLVGQHGQATADFSGGSGQIKVGDSVWGAEAAAGEIIHEGDQIVVEGARMTKAIVRKA</sequence>
<comment type="subcellular location">
    <subcellularLocation>
        <location evidence="1">Membrane</location>
        <topology evidence="1">Multi-pass membrane protein</topology>
    </subcellularLocation>
</comment>
<keyword evidence="3 5" id="KW-1133">Transmembrane helix</keyword>
<evidence type="ECO:0000256" key="5">
    <source>
        <dbReference type="SAM" id="Phobius"/>
    </source>
</evidence>
<proteinExistence type="predicted"/>
<accession>A0A059FT93</accession>
<evidence type="ECO:0000313" key="8">
    <source>
        <dbReference type="Proteomes" id="UP000025171"/>
    </source>
</evidence>
<dbReference type="EMBL" id="ARYK01000001">
    <property type="protein sequence ID" value="KCZ93889.1"/>
    <property type="molecule type" value="Genomic_DNA"/>
</dbReference>
<dbReference type="STRING" id="1280950.HJO_00900"/>
<feature type="domain" description="NfeD-like C-terminal" evidence="6">
    <location>
        <begin position="117"/>
        <end position="173"/>
    </location>
</feature>
<dbReference type="Pfam" id="PF01957">
    <property type="entry name" value="NfeD"/>
    <property type="match status" value="1"/>
</dbReference>